<evidence type="ECO:0000313" key="2">
    <source>
        <dbReference type="Proteomes" id="UP001165283"/>
    </source>
</evidence>
<dbReference type="RefSeq" id="WP_252435661.1">
    <property type="nucleotide sequence ID" value="NZ_JAGSOV010000009.1"/>
</dbReference>
<gene>
    <name evidence="1" type="ORF">KDL28_03190</name>
</gene>
<sequence>MSLTNVWLQMFDGSLVRADQVVEIELHQTPEIAGKPSRWLLDVVLPVPVGSGGGAHEGWRTGPLHRTLTQSSVPPTEAPPALARLLARLDAADAAGIVRVDAARVQAAPHPDLTVAAGALRLGFTAFAGADTDDPVPAALTGGLDGRVPGP</sequence>
<proteinExistence type="predicted"/>
<organism evidence="1 2">
    <name type="scientific">Pseudonocardia humida</name>
    <dbReference type="NCBI Taxonomy" id="2800819"/>
    <lineage>
        <taxon>Bacteria</taxon>
        <taxon>Bacillati</taxon>
        <taxon>Actinomycetota</taxon>
        <taxon>Actinomycetes</taxon>
        <taxon>Pseudonocardiales</taxon>
        <taxon>Pseudonocardiaceae</taxon>
        <taxon>Pseudonocardia</taxon>
    </lineage>
</organism>
<comment type="caution">
    <text evidence="1">The sequence shown here is derived from an EMBL/GenBank/DDBJ whole genome shotgun (WGS) entry which is preliminary data.</text>
</comment>
<protein>
    <submittedName>
        <fullName evidence="1">Uncharacterized protein</fullName>
    </submittedName>
</protein>
<dbReference type="Proteomes" id="UP001165283">
    <property type="component" value="Unassembled WGS sequence"/>
</dbReference>
<accession>A0ABT0ZTJ4</accession>
<reference evidence="1" key="1">
    <citation type="submission" date="2021-04" db="EMBL/GenBank/DDBJ databases">
        <title>Pseudonocardia sp. nov., isolated from sandy soil of mangrove forest.</title>
        <authorList>
            <person name="Zan Z."/>
            <person name="Huang R."/>
            <person name="Liu W."/>
        </authorList>
    </citation>
    <scope>NUCLEOTIDE SEQUENCE</scope>
    <source>
        <strain evidence="1">S2-4</strain>
    </source>
</reference>
<keyword evidence="2" id="KW-1185">Reference proteome</keyword>
<name>A0ABT0ZTJ4_9PSEU</name>
<dbReference type="EMBL" id="JAGSOV010000009">
    <property type="protein sequence ID" value="MCO1654055.1"/>
    <property type="molecule type" value="Genomic_DNA"/>
</dbReference>
<evidence type="ECO:0000313" key="1">
    <source>
        <dbReference type="EMBL" id="MCO1654055.1"/>
    </source>
</evidence>